<dbReference type="Gene3D" id="3.30.450.20">
    <property type="entry name" value="PAS domain"/>
    <property type="match status" value="1"/>
</dbReference>
<comment type="catalytic activity">
    <reaction evidence="1">
        <text>ATP + protein L-histidine = ADP + protein N-phospho-L-histidine.</text>
        <dbReference type="EC" id="2.7.13.3"/>
    </reaction>
</comment>
<dbReference type="PROSITE" id="PS50112">
    <property type="entry name" value="PAS"/>
    <property type="match status" value="1"/>
</dbReference>
<evidence type="ECO:0000313" key="15">
    <source>
        <dbReference type="EMBL" id="REA57906.1"/>
    </source>
</evidence>
<protein>
    <recommendedName>
        <fullName evidence="3">histidine kinase</fullName>
        <ecNumber evidence="3">2.7.13.3</ecNumber>
    </recommendedName>
</protein>
<gene>
    <name evidence="15" type="ORF">DSL64_22565</name>
</gene>
<organism evidence="15 16">
    <name type="scientific">Dyadobacter luteus</name>
    <dbReference type="NCBI Taxonomy" id="2259619"/>
    <lineage>
        <taxon>Bacteria</taxon>
        <taxon>Pseudomonadati</taxon>
        <taxon>Bacteroidota</taxon>
        <taxon>Cytophagia</taxon>
        <taxon>Cytophagales</taxon>
        <taxon>Spirosomataceae</taxon>
        <taxon>Dyadobacter</taxon>
    </lineage>
</organism>
<dbReference type="RefSeq" id="WP_115833204.1">
    <property type="nucleotide sequence ID" value="NZ_QNUL01000024.1"/>
</dbReference>
<feature type="domain" description="PAS" evidence="14">
    <location>
        <begin position="114"/>
        <end position="151"/>
    </location>
</feature>
<keyword evidence="6" id="KW-0547">Nucleotide-binding</keyword>
<dbReference type="Gene3D" id="3.30.565.10">
    <property type="entry name" value="Histidine kinase-like ATPase, C-terminal domain"/>
    <property type="match status" value="1"/>
</dbReference>
<dbReference type="PROSITE" id="PS50109">
    <property type="entry name" value="HIS_KIN"/>
    <property type="match status" value="1"/>
</dbReference>
<dbReference type="GO" id="GO:0016020">
    <property type="term" value="C:membrane"/>
    <property type="evidence" value="ECO:0007669"/>
    <property type="project" value="UniProtKB-SubCell"/>
</dbReference>
<keyword evidence="7 15" id="KW-0418">Kinase</keyword>
<dbReference type="GO" id="GO:0007234">
    <property type="term" value="P:osmosensory signaling via phosphorelay pathway"/>
    <property type="evidence" value="ECO:0007669"/>
    <property type="project" value="TreeGrafter"/>
</dbReference>
<proteinExistence type="predicted"/>
<dbReference type="Proteomes" id="UP000256373">
    <property type="component" value="Unassembled WGS sequence"/>
</dbReference>
<dbReference type="PANTHER" id="PTHR42878:SF7">
    <property type="entry name" value="SENSOR HISTIDINE KINASE GLRK"/>
    <property type="match status" value="1"/>
</dbReference>
<evidence type="ECO:0000256" key="4">
    <source>
        <dbReference type="ARBA" id="ARBA00022679"/>
    </source>
</evidence>
<dbReference type="InterPro" id="IPR036890">
    <property type="entry name" value="HATPase_C_sf"/>
</dbReference>
<evidence type="ECO:0000256" key="5">
    <source>
        <dbReference type="ARBA" id="ARBA00022692"/>
    </source>
</evidence>
<reference evidence="15 16" key="1">
    <citation type="submission" date="2018-07" db="EMBL/GenBank/DDBJ databases">
        <title>Dyadobacter roseus sp. nov., isolated from rose rhizosphere soil.</title>
        <authorList>
            <person name="Chen L."/>
        </authorList>
    </citation>
    <scope>NUCLEOTIDE SEQUENCE [LARGE SCALE GENOMIC DNA]</scope>
    <source>
        <strain evidence="15 16">RS19</strain>
    </source>
</reference>
<dbReference type="OrthoDB" id="1931120at2"/>
<evidence type="ECO:0000256" key="10">
    <source>
        <dbReference type="ARBA" id="ARBA00023012"/>
    </source>
</evidence>
<dbReference type="EC" id="2.7.13.3" evidence="3"/>
<name>A0A3D8Y5U5_9BACT</name>
<dbReference type="InterPro" id="IPR050351">
    <property type="entry name" value="BphY/WalK/GraS-like"/>
</dbReference>
<evidence type="ECO:0000256" key="6">
    <source>
        <dbReference type="ARBA" id="ARBA00022741"/>
    </source>
</evidence>
<feature type="transmembrane region" description="Helical" evidence="12">
    <location>
        <begin position="7"/>
        <end position="30"/>
    </location>
</feature>
<dbReference type="InterPro" id="IPR035965">
    <property type="entry name" value="PAS-like_dom_sf"/>
</dbReference>
<dbReference type="SMART" id="SM00387">
    <property type="entry name" value="HATPase_c"/>
    <property type="match status" value="1"/>
</dbReference>
<evidence type="ECO:0000256" key="3">
    <source>
        <dbReference type="ARBA" id="ARBA00012438"/>
    </source>
</evidence>
<comment type="caution">
    <text evidence="15">The sequence shown here is derived from an EMBL/GenBank/DDBJ whole genome shotgun (WGS) entry which is preliminary data.</text>
</comment>
<keyword evidence="8" id="KW-0067">ATP-binding</keyword>
<evidence type="ECO:0000259" key="14">
    <source>
        <dbReference type="PROSITE" id="PS50112"/>
    </source>
</evidence>
<evidence type="ECO:0000256" key="8">
    <source>
        <dbReference type="ARBA" id="ARBA00022840"/>
    </source>
</evidence>
<keyword evidence="9 12" id="KW-1133">Transmembrane helix</keyword>
<comment type="subcellular location">
    <subcellularLocation>
        <location evidence="2">Membrane</location>
        <topology evidence="2">Multi-pass membrane protein</topology>
    </subcellularLocation>
</comment>
<dbReference type="SUPFAM" id="SSF55874">
    <property type="entry name" value="ATPase domain of HSP90 chaperone/DNA topoisomerase II/histidine kinase"/>
    <property type="match status" value="1"/>
</dbReference>
<keyword evidence="11 12" id="KW-0472">Membrane</keyword>
<evidence type="ECO:0000259" key="13">
    <source>
        <dbReference type="PROSITE" id="PS50109"/>
    </source>
</evidence>
<dbReference type="GO" id="GO:0000156">
    <property type="term" value="F:phosphorelay response regulator activity"/>
    <property type="evidence" value="ECO:0007669"/>
    <property type="project" value="TreeGrafter"/>
</dbReference>
<dbReference type="SUPFAM" id="SSF55785">
    <property type="entry name" value="PYP-like sensor domain (PAS domain)"/>
    <property type="match status" value="1"/>
</dbReference>
<feature type="domain" description="Histidine kinase" evidence="13">
    <location>
        <begin position="230"/>
        <end position="446"/>
    </location>
</feature>
<evidence type="ECO:0000256" key="7">
    <source>
        <dbReference type="ARBA" id="ARBA00022777"/>
    </source>
</evidence>
<feature type="transmembrane region" description="Helical" evidence="12">
    <location>
        <begin position="36"/>
        <end position="57"/>
    </location>
</feature>
<accession>A0A3D8Y5U5</accession>
<evidence type="ECO:0000313" key="16">
    <source>
        <dbReference type="Proteomes" id="UP000256373"/>
    </source>
</evidence>
<dbReference type="InterPro" id="IPR005467">
    <property type="entry name" value="His_kinase_dom"/>
</dbReference>
<dbReference type="EMBL" id="QNUL01000024">
    <property type="protein sequence ID" value="REA57906.1"/>
    <property type="molecule type" value="Genomic_DNA"/>
</dbReference>
<dbReference type="InterPro" id="IPR004358">
    <property type="entry name" value="Sig_transdc_His_kin-like_C"/>
</dbReference>
<dbReference type="PANTHER" id="PTHR42878">
    <property type="entry name" value="TWO-COMPONENT HISTIDINE KINASE"/>
    <property type="match status" value="1"/>
</dbReference>
<dbReference type="GO" id="GO:0005524">
    <property type="term" value="F:ATP binding"/>
    <property type="evidence" value="ECO:0007669"/>
    <property type="project" value="UniProtKB-KW"/>
</dbReference>
<evidence type="ECO:0000256" key="9">
    <source>
        <dbReference type="ARBA" id="ARBA00022989"/>
    </source>
</evidence>
<evidence type="ECO:0000256" key="11">
    <source>
        <dbReference type="ARBA" id="ARBA00023136"/>
    </source>
</evidence>
<keyword evidence="4" id="KW-0808">Transferase</keyword>
<dbReference type="Pfam" id="PF02518">
    <property type="entry name" value="HATPase_c"/>
    <property type="match status" value="1"/>
</dbReference>
<dbReference type="PRINTS" id="PR00344">
    <property type="entry name" value="BCTRLSENSOR"/>
</dbReference>
<dbReference type="GO" id="GO:0004673">
    <property type="term" value="F:protein histidine kinase activity"/>
    <property type="evidence" value="ECO:0007669"/>
    <property type="project" value="UniProtKB-EC"/>
</dbReference>
<evidence type="ECO:0000256" key="1">
    <source>
        <dbReference type="ARBA" id="ARBA00000085"/>
    </source>
</evidence>
<dbReference type="InterPro" id="IPR003594">
    <property type="entry name" value="HATPase_dom"/>
</dbReference>
<sequence>MIGLRHFSFVIGIRIILIIISVLVILWLGSLQTNVVLIYILGGIFIIVQGSLLYRYVTNVNRKLTYFLESVRYSDFTINFRHDNKMGRTFQELNQQFNEVLDAFRQARAEKEANLQYLNTIVQHIGTGLITFDSSGQVSLINNAALRMLGIYRLHQLSELRDKHPRLYELLSNLDSGVRELYRTPSDQPLALQGASIQMRGKWVRIVVLQNIQTELQQQEVESWQNLTRVLRHEIMNSMTPIVSLVGTMRMIVNEDIERATSDQEAVNDLKEALQTLEKRSKGMMQFVNAYRDFTTLPKPVFAIVNVAELLQEVIQLLQTDLMASGVLWKLSVKPENLTFKVDTGQIQQVLINLIKNASESFSSQTDRLITINGYQSENLTIIEVKDNGDGIEPEAIENIFIPFYTTKKTGSGIGLSLSRQILQQHNGQLNVSSEAGKGTIFTLMI</sequence>
<keyword evidence="16" id="KW-1185">Reference proteome</keyword>
<dbReference type="AlphaFoldDB" id="A0A3D8Y5U5"/>
<keyword evidence="10" id="KW-0902">Two-component regulatory system</keyword>
<dbReference type="GO" id="GO:0030295">
    <property type="term" value="F:protein kinase activator activity"/>
    <property type="evidence" value="ECO:0007669"/>
    <property type="project" value="TreeGrafter"/>
</dbReference>
<keyword evidence="5 12" id="KW-0812">Transmembrane</keyword>
<evidence type="ECO:0000256" key="2">
    <source>
        <dbReference type="ARBA" id="ARBA00004141"/>
    </source>
</evidence>
<dbReference type="InterPro" id="IPR000014">
    <property type="entry name" value="PAS"/>
</dbReference>
<evidence type="ECO:0000256" key="12">
    <source>
        <dbReference type="SAM" id="Phobius"/>
    </source>
</evidence>